<name>A0A7C4CAX5_UNCW3</name>
<sequence length="118" mass="12989">MVTACPVCSSGMTITRLSCESCGTSVEGRFEIPLLCRLPDELYQFLVVFVKNRGVIREVEKELGISYPTVRSRLDAALAALGFDEKVGVPDKDEIIERLEKGELTPEQAEKLLRGEAG</sequence>
<dbReference type="AlphaFoldDB" id="A0A7C4CAX5"/>
<dbReference type="InterPro" id="IPR053957">
    <property type="entry name" value="DUF2089_Zn_ribbon"/>
</dbReference>
<proteinExistence type="predicted"/>
<protein>
    <submittedName>
        <fullName evidence="3">DUF2089 domain-containing protein</fullName>
    </submittedName>
</protein>
<dbReference type="InterPro" id="IPR018658">
    <property type="entry name" value="DUF2089"/>
</dbReference>
<evidence type="ECO:0000259" key="1">
    <source>
        <dbReference type="Pfam" id="PF09862"/>
    </source>
</evidence>
<feature type="domain" description="DUF2089" evidence="1">
    <location>
        <begin position="38"/>
        <end position="83"/>
    </location>
</feature>
<organism evidence="3">
    <name type="scientific">candidate division WOR-3 bacterium</name>
    <dbReference type="NCBI Taxonomy" id="2052148"/>
    <lineage>
        <taxon>Bacteria</taxon>
        <taxon>Bacteria division WOR-3</taxon>
    </lineage>
</organism>
<dbReference type="Pfam" id="PF09862">
    <property type="entry name" value="DUF2089"/>
    <property type="match status" value="1"/>
</dbReference>
<reference evidence="3" key="1">
    <citation type="journal article" date="2020" name="mSystems">
        <title>Genome- and Community-Level Interaction Insights into Carbon Utilization and Element Cycling Functions of Hydrothermarchaeota in Hydrothermal Sediment.</title>
        <authorList>
            <person name="Zhou Z."/>
            <person name="Liu Y."/>
            <person name="Xu W."/>
            <person name="Pan J."/>
            <person name="Luo Z.H."/>
            <person name="Li M."/>
        </authorList>
    </citation>
    <scope>NUCLEOTIDE SEQUENCE [LARGE SCALE GENOMIC DNA]</scope>
    <source>
        <strain evidence="3">SpSt-488</strain>
    </source>
</reference>
<feature type="domain" description="DUF2089" evidence="2">
    <location>
        <begin position="5"/>
        <end position="36"/>
    </location>
</feature>
<accession>A0A7C4CAX5</accession>
<evidence type="ECO:0000259" key="2">
    <source>
        <dbReference type="Pfam" id="PF22747"/>
    </source>
</evidence>
<dbReference type="EMBL" id="DSUT01000056">
    <property type="protein sequence ID" value="HGK27913.1"/>
    <property type="molecule type" value="Genomic_DNA"/>
</dbReference>
<gene>
    <name evidence="3" type="ORF">ENS41_03055</name>
</gene>
<evidence type="ECO:0000313" key="3">
    <source>
        <dbReference type="EMBL" id="HGK27913.1"/>
    </source>
</evidence>
<dbReference type="Pfam" id="PF22747">
    <property type="entry name" value="Zn_ribbon_DUF2089"/>
    <property type="match status" value="1"/>
</dbReference>
<comment type="caution">
    <text evidence="3">The sequence shown here is derived from an EMBL/GenBank/DDBJ whole genome shotgun (WGS) entry which is preliminary data.</text>
</comment>